<dbReference type="InterPro" id="IPR007848">
    <property type="entry name" value="Small_mtfrase_dom"/>
</dbReference>
<dbReference type="InterPro" id="IPR029063">
    <property type="entry name" value="SAM-dependent_MTases_sf"/>
</dbReference>
<dbReference type="AlphaFoldDB" id="A0A6J6C8I3"/>
<name>A0A6J6C8I3_9ZZZZ</name>
<feature type="domain" description="Methyltransferase small" evidence="3">
    <location>
        <begin position="29"/>
        <end position="196"/>
    </location>
</feature>
<evidence type="ECO:0000313" key="4">
    <source>
        <dbReference type="EMBL" id="CAB4547454.1"/>
    </source>
</evidence>
<dbReference type="PANTHER" id="PTHR47816">
    <property type="entry name" value="RIBOSOMAL RNA SMALL SUBUNIT METHYLTRANSFERASE C"/>
    <property type="match status" value="1"/>
</dbReference>
<accession>A0A6J6C8I3</accession>
<proteinExistence type="predicted"/>
<protein>
    <submittedName>
        <fullName evidence="4">Unannotated protein</fullName>
    </submittedName>
</protein>
<dbReference type="PANTHER" id="PTHR47816:SF4">
    <property type="entry name" value="RIBOSOMAL RNA SMALL SUBUNIT METHYLTRANSFERASE C"/>
    <property type="match status" value="1"/>
</dbReference>
<dbReference type="Pfam" id="PF05175">
    <property type="entry name" value="MTS"/>
    <property type="match status" value="1"/>
</dbReference>
<dbReference type="GO" id="GO:0008757">
    <property type="term" value="F:S-adenosylmethionine-dependent methyltransferase activity"/>
    <property type="evidence" value="ECO:0007669"/>
    <property type="project" value="InterPro"/>
</dbReference>
<reference evidence="4" key="1">
    <citation type="submission" date="2020-05" db="EMBL/GenBank/DDBJ databases">
        <authorList>
            <person name="Chiriac C."/>
            <person name="Salcher M."/>
            <person name="Ghai R."/>
            <person name="Kavagutti S V."/>
        </authorList>
    </citation>
    <scope>NUCLEOTIDE SEQUENCE</scope>
</reference>
<gene>
    <name evidence="4" type="ORF">UFOPK1503_00767</name>
</gene>
<dbReference type="InterPro" id="IPR046977">
    <property type="entry name" value="RsmC/RlmG"/>
</dbReference>
<evidence type="ECO:0000259" key="3">
    <source>
        <dbReference type="Pfam" id="PF05175"/>
    </source>
</evidence>
<dbReference type="Gene3D" id="3.40.50.150">
    <property type="entry name" value="Vaccinia Virus protein VP39"/>
    <property type="match status" value="1"/>
</dbReference>
<evidence type="ECO:0000256" key="1">
    <source>
        <dbReference type="ARBA" id="ARBA00022603"/>
    </source>
</evidence>
<dbReference type="SUPFAM" id="SSF53335">
    <property type="entry name" value="S-adenosyl-L-methionine-dependent methyltransferases"/>
    <property type="match status" value="1"/>
</dbReference>
<keyword evidence="2" id="KW-0808">Transferase</keyword>
<dbReference type="EMBL" id="CAEZST010000011">
    <property type="protein sequence ID" value="CAB4547454.1"/>
    <property type="molecule type" value="Genomic_DNA"/>
</dbReference>
<organism evidence="4">
    <name type="scientific">freshwater metagenome</name>
    <dbReference type="NCBI Taxonomy" id="449393"/>
    <lineage>
        <taxon>unclassified sequences</taxon>
        <taxon>metagenomes</taxon>
        <taxon>ecological metagenomes</taxon>
    </lineage>
</organism>
<keyword evidence="1" id="KW-0489">Methyltransferase</keyword>
<dbReference type="GO" id="GO:0032259">
    <property type="term" value="P:methylation"/>
    <property type="evidence" value="ECO:0007669"/>
    <property type="project" value="UniProtKB-KW"/>
</dbReference>
<evidence type="ECO:0000256" key="2">
    <source>
        <dbReference type="ARBA" id="ARBA00022679"/>
    </source>
</evidence>
<sequence>MPQDHYFSSNPSGDAKLRSVSFRVGDQDLTLNAATGTFSSGKLDKGTAVLLKLADRFPASGRVLDLGCGWGPIGISIAKLQPNAEVWAVDINSRSVELANQNSKDLAVENFTAVTPENLPSDLKFNEIWSNPPIRIGKQALHELLTTYLGRLSESGRALLVVQKQLGAESLLSWLADQNSNWNVSRAVNEKGYRVIEVVNSPKSP</sequence>
<dbReference type="CDD" id="cd02440">
    <property type="entry name" value="AdoMet_MTases"/>
    <property type="match status" value="1"/>
</dbReference>